<reference evidence="1" key="2">
    <citation type="journal article" date="2015" name="Data Brief">
        <title>Shoot transcriptome of the giant reed, Arundo donax.</title>
        <authorList>
            <person name="Barrero R.A."/>
            <person name="Guerrero F.D."/>
            <person name="Moolhuijzen P."/>
            <person name="Goolsby J.A."/>
            <person name="Tidwell J."/>
            <person name="Bellgard S.E."/>
            <person name="Bellgard M.I."/>
        </authorList>
    </citation>
    <scope>NUCLEOTIDE SEQUENCE</scope>
    <source>
        <tissue evidence="1">Shoot tissue taken approximately 20 cm above the soil surface</tissue>
    </source>
</reference>
<name>A0A0A9A237_ARUDO</name>
<evidence type="ECO:0000313" key="1">
    <source>
        <dbReference type="EMBL" id="JAD43075.1"/>
    </source>
</evidence>
<organism evidence="1">
    <name type="scientific">Arundo donax</name>
    <name type="common">Giant reed</name>
    <name type="synonym">Donax arundinaceus</name>
    <dbReference type="NCBI Taxonomy" id="35708"/>
    <lineage>
        <taxon>Eukaryota</taxon>
        <taxon>Viridiplantae</taxon>
        <taxon>Streptophyta</taxon>
        <taxon>Embryophyta</taxon>
        <taxon>Tracheophyta</taxon>
        <taxon>Spermatophyta</taxon>
        <taxon>Magnoliopsida</taxon>
        <taxon>Liliopsida</taxon>
        <taxon>Poales</taxon>
        <taxon>Poaceae</taxon>
        <taxon>PACMAD clade</taxon>
        <taxon>Arundinoideae</taxon>
        <taxon>Arundineae</taxon>
        <taxon>Arundo</taxon>
    </lineage>
</organism>
<accession>A0A0A9A237</accession>
<proteinExistence type="predicted"/>
<reference evidence="1" key="1">
    <citation type="submission" date="2014-09" db="EMBL/GenBank/DDBJ databases">
        <authorList>
            <person name="Magalhaes I.L.F."/>
            <person name="Oliveira U."/>
            <person name="Santos F.R."/>
            <person name="Vidigal T.H.D.A."/>
            <person name="Brescovit A.D."/>
            <person name="Santos A.J."/>
        </authorList>
    </citation>
    <scope>NUCLEOTIDE SEQUENCE</scope>
    <source>
        <tissue evidence="1">Shoot tissue taken approximately 20 cm above the soil surface</tissue>
    </source>
</reference>
<dbReference type="EMBL" id="GBRH01254820">
    <property type="protein sequence ID" value="JAD43075.1"/>
    <property type="molecule type" value="Transcribed_RNA"/>
</dbReference>
<dbReference type="AlphaFoldDB" id="A0A0A9A237"/>
<sequence>MLGSLSCFLTSSDLSAHFFKRNYMFSHTKSP</sequence>
<protein>
    <submittedName>
        <fullName evidence="1">Uncharacterized protein</fullName>
    </submittedName>
</protein>